<dbReference type="GO" id="GO:0000160">
    <property type="term" value="P:phosphorelay signal transduction system"/>
    <property type="evidence" value="ECO:0007669"/>
    <property type="project" value="UniProtKB-KW"/>
</dbReference>
<dbReference type="GO" id="GO:0006355">
    <property type="term" value="P:regulation of DNA-templated transcription"/>
    <property type="evidence" value="ECO:0007669"/>
    <property type="project" value="InterPro"/>
</dbReference>
<evidence type="ECO:0000259" key="8">
    <source>
        <dbReference type="PROSITE" id="PS50110"/>
    </source>
</evidence>
<gene>
    <name evidence="9" type="ORF">P9B03_17265</name>
</gene>
<evidence type="ECO:0000256" key="4">
    <source>
        <dbReference type="ARBA" id="ARBA00023125"/>
    </source>
</evidence>
<dbReference type="Pfam" id="PF00196">
    <property type="entry name" value="GerE"/>
    <property type="match status" value="1"/>
</dbReference>
<dbReference type="InterPro" id="IPR039420">
    <property type="entry name" value="WalR-like"/>
</dbReference>
<sequence length="204" mass="23050">MIKLLLVDDHPLILEGSKQIFGNAPDIIADTLVNVQAFPEVLAETQYDVFLLDINLGASNGLELAEQVRAKYPAAIVILYTGEKAEDYYSLIVEKKIDNVVSKTASKDTILRAVYAAINNEVLLPKNFIDYIQQYKPMKKKLQLNQREKRILKLIREGYTNKAIALELDLAQRTVESNLSQIYMLLNVNTRADAIIKSVELELI</sequence>
<evidence type="ECO:0000313" key="10">
    <source>
        <dbReference type="Proteomes" id="UP001344888"/>
    </source>
</evidence>
<dbReference type="PROSITE" id="PS50043">
    <property type="entry name" value="HTH_LUXR_2"/>
    <property type="match status" value="1"/>
</dbReference>
<dbReference type="InterPro" id="IPR000792">
    <property type="entry name" value="Tscrpt_reg_LuxR_C"/>
</dbReference>
<dbReference type="RefSeq" id="WP_326124835.1">
    <property type="nucleotide sequence ID" value="NZ_JARSFG010000024.1"/>
</dbReference>
<dbReference type="SUPFAM" id="SSF46894">
    <property type="entry name" value="C-terminal effector domain of the bipartite response regulators"/>
    <property type="match status" value="1"/>
</dbReference>
<dbReference type="PANTHER" id="PTHR43214:SF1">
    <property type="entry name" value="TRANSCRIPTIONAL REGULATORY PROTEIN COMA"/>
    <property type="match status" value="1"/>
</dbReference>
<dbReference type="PANTHER" id="PTHR43214">
    <property type="entry name" value="TWO-COMPONENT RESPONSE REGULATOR"/>
    <property type="match status" value="1"/>
</dbReference>
<dbReference type="PRINTS" id="PR00038">
    <property type="entry name" value="HTHLUXR"/>
</dbReference>
<keyword evidence="5" id="KW-0804">Transcription</keyword>
<evidence type="ECO:0000313" key="9">
    <source>
        <dbReference type="EMBL" id="MEC1180255.1"/>
    </source>
</evidence>
<dbReference type="AlphaFoldDB" id="A0AAW9NRT5"/>
<evidence type="ECO:0000256" key="5">
    <source>
        <dbReference type="ARBA" id="ARBA00023163"/>
    </source>
</evidence>
<dbReference type="SMART" id="SM00448">
    <property type="entry name" value="REC"/>
    <property type="match status" value="1"/>
</dbReference>
<dbReference type="InterPro" id="IPR016032">
    <property type="entry name" value="Sig_transdc_resp-reg_C-effctor"/>
</dbReference>
<organism evidence="9 10">
    <name type="scientific">Metasolibacillus meyeri</name>
    <dbReference type="NCBI Taxonomy" id="1071052"/>
    <lineage>
        <taxon>Bacteria</taxon>
        <taxon>Bacillati</taxon>
        <taxon>Bacillota</taxon>
        <taxon>Bacilli</taxon>
        <taxon>Bacillales</taxon>
        <taxon>Caryophanaceae</taxon>
        <taxon>Metasolibacillus</taxon>
    </lineage>
</organism>
<dbReference type="SUPFAM" id="SSF52172">
    <property type="entry name" value="CheY-like"/>
    <property type="match status" value="1"/>
</dbReference>
<dbReference type="InterPro" id="IPR011006">
    <property type="entry name" value="CheY-like_superfamily"/>
</dbReference>
<dbReference type="InterPro" id="IPR058245">
    <property type="entry name" value="NreC/VraR/RcsB-like_REC"/>
</dbReference>
<proteinExistence type="predicted"/>
<dbReference type="PROSITE" id="PS50110">
    <property type="entry name" value="RESPONSE_REGULATORY"/>
    <property type="match status" value="1"/>
</dbReference>
<reference evidence="9 10" key="1">
    <citation type="submission" date="2023-03" db="EMBL/GenBank/DDBJ databases">
        <title>Bacillus Genome Sequencing.</title>
        <authorList>
            <person name="Dunlap C."/>
        </authorList>
    </citation>
    <scope>NUCLEOTIDE SEQUENCE [LARGE SCALE GENOMIC DNA]</scope>
    <source>
        <strain evidence="9 10">B-59205</strain>
    </source>
</reference>
<dbReference type="CDD" id="cd06170">
    <property type="entry name" value="LuxR_C_like"/>
    <property type="match status" value="1"/>
</dbReference>
<keyword evidence="4" id="KW-0238">DNA-binding</keyword>
<evidence type="ECO:0000256" key="6">
    <source>
        <dbReference type="PROSITE-ProRule" id="PRU00169"/>
    </source>
</evidence>
<feature type="domain" description="HTH luxR-type" evidence="7">
    <location>
        <begin position="137"/>
        <end position="202"/>
    </location>
</feature>
<dbReference type="Gene3D" id="3.40.50.2300">
    <property type="match status" value="1"/>
</dbReference>
<dbReference type="InterPro" id="IPR036388">
    <property type="entry name" value="WH-like_DNA-bd_sf"/>
</dbReference>
<keyword evidence="3" id="KW-0805">Transcription regulation</keyword>
<keyword evidence="2" id="KW-0902">Two-component regulatory system</keyword>
<dbReference type="GO" id="GO:0003677">
    <property type="term" value="F:DNA binding"/>
    <property type="evidence" value="ECO:0007669"/>
    <property type="project" value="UniProtKB-KW"/>
</dbReference>
<evidence type="ECO:0000256" key="2">
    <source>
        <dbReference type="ARBA" id="ARBA00023012"/>
    </source>
</evidence>
<keyword evidence="10" id="KW-1185">Reference proteome</keyword>
<dbReference type="EMBL" id="JARSFG010000024">
    <property type="protein sequence ID" value="MEC1180255.1"/>
    <property type="molecule type" value="Genomic_DNA"/>
</dbReference>
<accession>A0AAW9NRT5</accession>
<dbReference type="InterPro" id="IPR001789">
    <property type="entry name" value="Sig_transdc_resp-reg_receiver"/>
</dbReference>
<name>A0AAW9NRT5_9BACL</name>
<dbReference type="SMART" id="SM00421">
    <property type="entry name" value="HTH_LUXR"/>
    <property type="match status" value="1"/>
</dbReference>
<dbReference type="Pfam" id="PF00072">
    <property type="entry name" value="Response_reg"/>
    <property type="match status" value="1"/>
</dbReference>
<dbReference type="Proteomes" id="UP001344888">
    <property type="component" value="Unassembled WGS sequence"/>
</dbReference>
<evidence type="ECO:0000259" key="7">
    <source>
        <dbReference type="PROSITE" id="PS50043"/>
    </source>
</evidence>
<evidence type="ECO:0000256" key="1">
    <source>
        <dbReference type="ARBA" id="ARBA00022553"/>
    </source>
</evidence>
<dbReference type="Gene3D" id="1.10.10.10">
    <property type="entry name" value="Winged helix-like DNA-binding domain superfamily/Winged helix DNA-binding domain"/>
    <property type="match status" value="1"/>
</dbReference>
<feature type="modified residue" description="4-aspartylphosphate" evidence="6">
    <location>
        <position position="53"/>
    </location>
</feature>
<comment type="caution">
    <text evidence="9">The sequence shown here is derived from an EMBL/GenBank/DDBJ whole genome shotgun (WGS) entry which is preliminary data.</text>
</comment>
<evidence type="ECO:0000256" key="3">
    <source>
        <dbReference type="ARBA" id="ARBA00023015"/>
    </source>
</evidence>
<dbReference type="CDD" id="cd17535">
    <property type="entry name" value="REC_NarL-like"/>
    <property type="match status" value="1"/>
</dbReference>
<feature type="domain" description="Response regulatory" evidence="8">
    <location>
        <begin position="3"/>
        <end position="118"/>
    </location>
</feature>
<keyword evidence="1 6" id="KW-0597">Phosphoprotein</keyword>
<protein>
    <submittedName>
        <fullName evidence="9">Response regulator transcription factor</fullName>
    </submittedName>
</protein>